<gene>
    <name evidence="2" type="ORF">GH714_044088</name>
</gene>
<organism evidence="2 3">
    <name type="scientific">Hevea brasiliensis</name>
    <name type="common">Para rubber tree</name>
    <name type="synonym">Siphonia brasiliensis</name>
    <dbReference type="NCBI Taxonomy" id="3981"/>
    <lineage>
        <taxon>Eukaryota</taxon>
        <taxon>Viridiplantae</taxon>
        <taxon>Streptophyta</taxon>
        <taxon>Embryophyta</taxon>
        <taxon>Tracheophyta</taxon>
        <taxon>Spermatophyta</taxon>
        <taxon>Magnoliopsida</taxon>
        <taxon>eudicotyledons</taxon>
        <taxon>Gunneridae</taxon>
        <taxon>Pentapetalae</taxon>
        <taxon>rosids</taxon>
        <taxon>fabids</taxon>
        <taxon>Malpighiales</taxon>
        <taxon>Euphorbiaceae</taxon>
        <taxon>Crotonoideae</taxon>
        <taxon>Micrandreae</taxon>
        <taxon>Hevea</taxon>
    </lineage>
</organism>
<protein>
    <recommendedName>
        <fullName evidence="1">Anti-CBASS protein Acb1-like N-terminal domain-containing protein</fullName>
    </recommendedName>
</protein>
<reference evidence="2 3" key="1">
    <citation type="journal article" date="2020" name="Mol. Plant">
        <title>The Chromosome-Based Rubber Tree Genome Provides New Insights into Spurge Genome Evolution and Rubber Biosynthesis.</title>
        <authorList>
            <person name="Liu J."/>
            <person name="Shi C."/>
            <person name="Shi C.C."/>
            <person name="Li W."/>
            <person name="Zhang Q.J."/>
            <person name="Zhang Y."/>
            <person name="Li K."/>
            <person name="Lu H.F."/>
            <person name="Shi C."/>
            <person name="Zhu S.T."/>
            <person name="Xiao Z.Y."/>
            <person name="Nan H."/>
            <person name="Yue Y."/>
            <person name="Zhu X.G."/>
            <person name="Wu Y."/>
            <person name="Hong X.N."/>
            <person name="Fan G.Y."/>
            <person name="Tong Y."/>
            <person name="Zhang D."/>
            <person name="Mao C.L."/>
            <person name="Liu Y.L."/>
            <person name="Hao S.J."/>
            <person name="Liu W.Q."/>
            <person name="Lv M.Q."/>
            <person name="Zhang H.B."/>
            <person name="Liu Y."/>
            <person name="Hu-Tang G.R."/>
            <person name="Wang J.P."/>
            <person name="Wang J.H."/>
            <person name="Sun Y.H."/>
            <person name="Ni S.B."/>
            <person name="Chen W.B."/>
            <person name="Zhang X.C."/>
            <person name="Jiao Y.N."/>
            <person name="Eichler E.E."/>
            <person name="Li G.H."/>
            <person name="Liu X."/>
            <person name="Gao L.Z."/>
        </authorList>
    </citation>
    <scope>NUCLEOTIDE SEQUENCE [LARGE SCALE GENOMIC DNA]</scope>
    <source>
        <strain evidence="3">cv. GT1</strain>
        <tissue evidence="2">Leaf</tissue>
    </source>
</reference>
<comment type="caution">
    <text evidence="2">The sequence shown here is derived from an EMBL/GenBank/DDBJ whole genome shotgun (WGS) entry which is preliminary data.</text>
</comment>
<dbReference type="Proteomes" id="UP000467840">
    <property type="component" value="Unassembled WGS sequence"/>
</dbReference>
<sequence length="391" mass="43901">MSKIDEVNAFIQNRMAHNNRLIERERMAFTKNADTKHDRLWSEAGYPEEITPEMYRQTYERHPAATAGVHRVLDKCWSKFPEILEKDKDDKAETPWETEINDGLAWDQPIASSKTRLTKARAITRFIPAWEEQIRPSEWDNDESSENYGQPKMWEYQESFADNFDTDGKPQRSVSIHPDRIIVLAEGALDGSIYSGIPLLRAGFNSLIDMAKISGSSAEGFLKNASRQLNVNYNKENVSAQSLAQQMGVTMDELGDVLNEDVARLNDAIDAAMFTMGADVKVLSVTPADPQPSWTVAANQFAASIQKPFTIIFGQQTGRLASDEDKTDDANSAMQRRHGFLNWLIITIVERLAKFGIVSAAPSEIEVEWDDLLAPTDSQKVELASKLADIN</sequence>
<evidence type="ECO:0000259" key="1">
    <source>
        <dbReference type="Pfam" id="PF06381"/>
    </source>
</evidence>
<dbReference type="Pfam" id="PF06381">
    <property type="entry name" value="Phage_portal_3"/>
    <property type="match status" value="1"/>
</dbReference>
<evidence type="ECO:0000313" key="2">
    <source>
        <dbReference type="EMBL" id="KAF2282482.1"/>
    </source>
</evidence>
<feature type="domain" description="Anti-CBASS protein Acb1-like N-terminal" evidence="1">
    <location>
        <begin position="126"/>
        <end position="389"/>
    </location>
</feature>
<dbReference type="EMBL" id="JAAGAX010000191">
    <property type="protein sequence ID" value="KAF2282482.1"/>
    <property type="molecule type" value="Genomic_DNA"/>
</dbReference>
<dbReference type="InterPro" id="IPR024459">
    <property type="entry name" value="Acb1-like_N"/>
</dbReference>
<proteinExistence type="predicted"/>
<dbReference type="AlphaFoldDB" id="A0A6A6K125"/>
<accession>A0A6A6K125</accession>
<name>A0A6A6K125_HEVBR</name>
<evidence type="ECO:0000313" key="3">
    <source>
        <dbReference type="Proteomes" id="UP000467840"/>
    </source>
</evidence>
<keyword evidence="3" id="KW-1185">Reference proteome</keyword>